<dbReference type="AlphaFoldDB" id="A0A0R2HWA8"/>
<dbReference type="Pfam" id="PF00861">
    <property type="entry name" value="Ribosomal_L18p"/>
    <property type="match status" value="1"/>
</dbReference>
<dbReference type="PANTHER" id="PTHR12899">
    <property type="entry name" value="39S RIBOSOMAL PROTEIN L18, MITOCHONDRIAL"/>
    <property type="match status" value="1"/>
</dbReference>
<dbReference type="InterPro" id="IPR005484">
    <property type="entry name" value="Ribosomal_uL18_bac/plant/anim"/>
</dbReference>
<keyword evidence="2 7" id="KW-0699">rRNA-binding</keyword>
<accession>A0A0R2HWA8</accession>
<evidence type="ECO:0000256" key="3">
    <source>
        <dbReference type="ARBA" id="ARBA00022884"/>
    </source>
</evidence>
<evidence type="ECO:0000256" key="7">
    <source>
        <dbReference type="HAMAP-Rule" id="MF_01337"/>
    </source>
</evidence>
<dbReference type="PATRIC" id="fig|1449336.4.peg.603"/>
<dbReference type="GO" id="GO:0022625">
    <property type="term" value="C:cytosolic large ribosomal subunit"/>
    <property type="evidence" value="ECO:0007669"/>
    <property type="project" value="TreeGrafter"/>
</dbReference>
<protein>
    <recommendedName>
        <fullName evidence="6 7">Large ribosomal subunit protein uL18</fullName>
    </recommendedName>
</protein>
<evidence type="ECO:0000313" key="9">
    <source>
        <dbReference type="Proteomes" id="UP000051658"/>
    </source>
</evidence>
<dbReference type="Proteomes" id="UP000051658">
    <property type="component" value="Unassembled WGS sequence"/>
</dbReference>
<keyword evidence="3 7" id="KW-0694">RNA-binding</keyword>
<sequence>MTIVITKLDKNKMRQKRHARVRSKISGTAECPRLNIFRSNKNIYAQLIDDVAGVTLASASTLDKEVSGETKVELASAVGALVAKRAVEKGVKEVVFDRGGYLYHGRVQALAEAARENGLEF</sequence>
<comment type="subunit">
    <text evidence="7">Part of the 50S ribosomal subunit; part of the 5S rRNA/L5/L18/L25 subcomplex. Contacts the 5S and 23S rRNAs.</text>
</comment>
<dbReference type="CDD" id="cd00432">
    <property type="entry name" value="Ribosomal_L18_L5e"/>
    <property type="match status" value="1"/>
</dbReference>
<evidence type="ECO:0000313" key="8">
    <source>
        <dbReference type="EMBL" id="KRN56943.1"/>
    </source>
</evidence>
<dbReference type="InterPro" id="IPR057268">
    <property type="entry name" value="Ribosomal_L18"/>
</dbReference>
<evidence type="ECO:0000256" key="1">
    <source>
        <dbReference type="ARBA" id="ARBA00007116"/>
    </source>
</evidence>
<dbReference type="InterPro" id="IPR004389">
    <property type="entry name" value="Ribosomal_uL18_bac-type"/>
</dbReference>
<dbReference type="EMBL" id="JQBS01000017">
    <property type="protein sequence ID" value="KRN56943.1"/>
    <property type="molecule type" value="Genomic_DNA"/>
</dbReference>
<keyword evidence="4 7" id="KW-0689">Ribosomal protein</keyword>
<proteinExistence type="inferred from homology"/>
<evidence type="ECO:0000256" key="4">
    <source>
        <dbReference type="ARBA" id="ARBA00022980"/>
    </source>
</evidence>
<organism evidence="8 9">
    <name type="scientific">Carnobacterium divergens DSM 20623</name>
    <dbReference type="NCBI Taxonomy" id="1449336"/>
    <lineage>
        <taxon>Bacteria</taxon>
        <taxon>Bacillati</taxon>
        <taxon>Bacillota</taxon>
        <taxon>Bacilli</taxon>
        <taxon>Lactobacillales</taxon>
        <taxon>Carnobacteriaceae</taxon>
        <taxon>Carnobacterium</taxon>
    </lineage>
</organism>
<dbReference type="GO" id="GO:0006412">
    <property type="term" value="P:translation"/>
    <property type="evidence" value="ECO:0007669"/>
    <property type="project" value="UniProtKB-UniRule"/>
</dbReference>
<evidence type="ECO:0000256" key="5">
    <source>
        <dbReference type="ARBA" id="ARBA00023274"/>
    </source>
</evidence>
<dbReference type="HAMAP" id="MF_01337_B">
    <property type="entry name" value="Ribosomal_uL18_B"/>
    <property type="match status" value="1"/>
</dbReference>
<keyword evidence="5 7" id="KW-0687">Ribonucleoprotein</keyword>
<dbReference type="SUPFAM" id="SSF53137">
    <property type="entry name" value="Translational machinery components"/>
    <property type="match status" value="1"/>
</dbReference>
<gene>
    <name evidence="7" type="primary">rplR</name>
    <name evidence="8" type="ORF">IV74_GL000591</name>
</gene>
<name>A0A0R2HWA8_CARDV</name>
<dbReference type="eggNOG" id="COG0256">
    <property type="taxonomic scope" value="Bacteria"/>
</dbReference>
<comment type="function">
    <text evidence="7">This is one of the proteins that bind and probably mediate the attachment of the 5S RNA into the large ribosomal subunit, where it forms part of the central protuberance.</text>
</comment>
<dbReference type="GO" id="GO:0008097">
    <property type="term" value="F:5S rRNA binding"/>
    <property type="evidence" value="ECO:0007669"/>
    <property type="project" value="TreeGrafter"/>
</dbReference>
<dbReference type="Gene3D" id="3.30.420.100">
    <property type="match status" value="1"/>
</dbReference>
<dbReference type="FunFam" id="3.30.420.100:FF:000001">
    <property type="entry name" value="50S ribosomal protein L18"/>
    <property type="match status" value="1"/>
</dbReference>
<keyword evidence="9" id="KW-1185">Reference proteome</keyword>
<evidence type="ECO:0000256" key="6">
    <source>
        <dbReference type="ARBA" id="ARBA00035197"/>
    </source>
</evidence>
<comment type="similarity">
    <text evidence="1 7">Belongs to the universal ribosomal protein uL18 family.</text>
</comment>
<dbReference type="PANTHER" id="PTHR12899:SF3">
    <property type="entry name" value="LARGE RIBOSOMAL SUBUNIT PROTEIN UL18M"/>
    <property type="match status" value="1"/>
</dbReference>
<dbReference type="NCBIfam" id="TIGR00060">
    <property type="entry name" value="L18_bact"/>
    <property type="match status" value="1"/>
</dbReference>
<dbReference type="GO" id="GO:0003735">
    <property type="term" value="F:structural constituent of ribosome"/>
    <property type="evidence" value="ECO:0007669"/>
    <property type="project" value="InterPro"/>
</dbReference>
<evidence type="ECO:0000256" key="2">
    <source>
        <dbReference type="ARBA" id="ARBA00022730"/>
    </source>
</evidence>
<reference evidence="8 9" key="1">
    <citation type="journal article" date="2015" name="Genome Announc.">
        <title>Expanding the biotechnology potential of lactobacilli through comparative genomics of 213 strains and associated genera.</title>
        <authorList>
            <person name="Sun Z."/>
            <person name="Harris H.M."/>
            <person name="McCann A."/>
            <person name="Guo C."/>
            <person name="Argimon S."/>
            <person name="Zhang W."/>
            <person name="Yang X."/>
            <person name="Jeffery I.B."/>
            <person name="Cooney J.C."/>
            <person name="Kagawa T.F."/>
            <person name="Liu W."/>
            <person name="Song Y."/>
            <person name="Salvetti E."/>
            <person name="Wrobel A."/>
            <person name="Rasinkangas P."/>
            <person name="Parkhill J."/>
            <person name="Rea M.C."/>
            <person name="O'Sullivan O."/>
            <person name="Ritari J."/>
            <person name="Douillard F.P."/>
            <person name="Paul Ross R."/>
            <person name="Yang R."/>
            <person name="Briner A.E."/>
            <person name="Felis G.E."/>
            <person name="de Vos W.M."/>
            <person name="Barrangou R."/>
            <person name="Klaenhammer T.R."/>
            <person name="Caufield P.W."/>
            <person name="Cui Y."/>
            <person name="Zhang H."/>
            <person name="O'Toole P.W."/>
        </authorList>
    </citation>
    <scope>NUCLEOTIDE SEQUENCE [LARGE SCALE GENOMIC DNA]</scope>
    <source>
        <strain evidence="8 9">DSM 20623</strain>
    </source>
</reference>
<comment type="caution">
    <text evidence="8">The sequence shown here is derived from an EMBL/GenBank/DDBJ whole genome shotgun (WGS) entry which is preliminary data.</text>
</comment>